<protein>
    <submittedName>
        <fullName evidence="1">Uncharacterized protein</fullName>
    </submittedName>
</protein>
<evidence type="ECO:0000313" key="1">
    <source>
        <dbReference type="EMBL" id="KAH9483361.1"/>
    </source>
</evidence>
<dbReference type="Proteomes" id="UP000664032">
    <property type="component" value="Unassembled WGS sequence"/>
</dbReference>
<organism evidence="1 2">
    <name type="scientific">Psilocybe cubensis</name>
    <name type="common">Psychedelic mushroom</name>
    <name type="synonym">Stropharia cubensis</name>
    <dbReference type="NCBI Taxonomy" id="181762"/>
    <lineage>
        <taxon>Eukaryota</taxon>
        <taxon>Fungi</taxon>
        <taxon>Dikarya</taxon>
        <taxon>Basidiomycota</taxon>
        <taxon>Agaricomycotina</taxon>
        <taxon>Agaricomycetes</taxon>
        <taxon>Agaricomycetidae</taxon>
        <taxon>Agaricales</taxon>
        <taxon>Agaricineae</taxon>
        <taxon>Strophariaceae</taxon>
        <taxon>Psilocybe</taxon>
    </lineage>
</organism>
<reference evidence="1" key="1">
    <citation type="submission" date="2021-10" db="EMBL/GenBank/DDBJ databases">
        <title>Psilocybe cubensis genome.</title>
        <authorList>
            <person name="Mckernan K.J."/>
            <person name="Crawford S."/>
            <person name="Trippe A."/>
            <person name="Kane L.T."/>
            <person name="Mclaughlin S."/>
        </authorList>
    </citation>
    <scope>NUCLEOTIDE SEQUENCE</scope>
    <source>
        <strain evidence="1">MGC-MH-2018</strain>
    </source>
</reference>
<comment type="caution">
    <text evidence="1">The sequence shown here is derived from an EMBL/GenBank/DDBJ whole genome shotgun (WGS) entry which is preliminary data.</text>
</comment>
<evidence type="ECO:0000313" key="2">
    <source>
        <dbReference type="Proteomes" id="UP000664032"/>
    </source>
</evidence>
<gene>
    <name evidence="1" type="ORF">JR316_0005467</name>
</gene>
<name>A0ACB8H671_PSICU</name>
<dbReference type="EMBL" id="JAFIQS020000004">
    <property type="protein sequence ID" value="KAH9483361.1"/>
    <property type="molecule type" value="Genomic_DNA"/>
</dbReference>
<proteinExistence type="predicted"/>
<accession>A0ACB8H671</accession>
<sequence>MSSHGGPLPDVSVQKTEIDSRLNASMLGTLMIGMYTIVYLGTMYICLSRAKPSKKVVVYAISLMYILGIANFGFEWAFMRWFFVENGDTREHIFTAILVLPRWLHVLNNLFVFIMLTLADGLLIWRCFHVWGRSSRVISLPLFLLFSEFGIFIASIIILLVTRAEPTHHQALVVDRLESSGYILSAATSLAATFLIAYRINHLADTDAQSSHRKFKQIIEMLVQSVFIYSMALLVQAVAVAIPASISSTRVLGLQGYSAIILIPIAGMAPTIMVARVNLAASDIDLHQKTQRSRGTDLVFQSQATNTASDSVSQVLDSEKGAEELAIEHSTAFGR</sequence>
<keyword evidence="2" id="KW-1185">Reference proteome</keyword>